<keyword evidence="2" id="KW-0813">Transport</keyword>
<dbReference type="GO" id="GO:0071916">
    <property type="term" value="F:dipeptide transmembrane transporter activity"/>
    <property type="evidence" value="ECO:0007669"/>
    <property type="project" value="UniProtKB-ARBA"/>
</dbReference>
<dbReference type="Proteomes" id="UP000195569">
    <property type="component" value="Unassembled WGS sequence"/>
</dbReference>
<dbReference type="FunFam" id="1.20.1250.20:FF:000017">
    <property type="entry name" value="Dipeptide and tripeptide permease A"/>
    <property type="match status" value="1"/>
</dbReference>
<dbReference type="PANTHER" id="PTHR23517:SF15">
    <property type="entry name" value="PROTON-DEPENDENT OLIGOPEPTIDE FAMILY TRANSPORT PROTEIN"/>
    <property type="match status" value="1"/>
</dbReference>
<dbReference type="GO" id="GO:0005886">
    <property type="term" value="C:plasma membrane"/>
    <property type="evidence" value="ECO:0007669"/>
    <property type="project" value="UniProtKB-SubCell"/>
</dbReference>
<dbReference type="NCBIfam" id="TIGR00924">
    <property type="entry name" value="yjdL_sub1_fam"/>
    <property type="match status" value="1"/>
</dbReference>
<evidence type="ECO:0000256" key="6">
    <source>
        <dbReference type="ARBA" id="ARBA00022989"/>
    </source>
</evidence>
<evidence type="ECO:0000256" key="1">
    <source>
        <dbReference type="ARBA" id="ARBA00004651"/>
    </source>
</evidence>
<evidence type="ECO:0000256" key="8">
    <source>
        <dbReference type="SAM" id="Phobius"/>
    </source>
</evidence>
<evidence type="ECO:0000256" key="4">
    <source>
        <dbReference type="ARBA" id="ARBA00022692"/>
    </source>
</evidence>
<feature type="transmembrane region" description="Helical" evidence="8">
    <location>
        <begin position="99"/>
        <end position="115"/>
    </location>
</feature>
<comment type="subcellular location">
    <subcellularLocation>
        <location evidence="1">Cell membrane</location>
        <topology evidence="1">Multi-pass membrane protein</topology>
    </subcellularLocation>
</comment>
<evidence type="ECO:0000256" key="5">
    <source>
        <dbReference type="ARBA" id="ARBA00022856"/>
    </source>
</evidence>
<feature type="transmembrane region" description="Helical" evidence="8">
    <location>
        <begin position="121"/>
        <end position="140"/>
    </location>
</feature>
<protein>
    <submittedName>
        <fullName evidence="9">Dipeptide and tripeptide permease B</fullName>
    </submittedName>
</protein>
<feature type="transmembrane region" description="Helical" evidence="8">
    <location>
        <begin position="397"/>
        <end position="422"/>
    </location>
</feature>
<feature type="transmembrane region" description="Helical" evidence="8">
    <location>
        <begin position="281"/>
        <end position="299"/>
    </location>
</feature>
<dbReference type="GO" id="GO:0042937">
    <property type="term" value="F:tripeptide transmembrane transporter activity"/>
    <property type="evidence" value="ECO:0007669"/>
    <property type="project" value="UniProtKB-ARBA"/>
</dbReference>
<accession>A0A1N7S3B1</accession>
<dbReference type="GO" id="GO:0035443">
    <property type="term" value="P:tripeptide transmembrane transport"/>
    <property type="evidence" value="ECO:0007669"/>
    <property type="project" value="UniProtKB-ARBA"/>
</dbReference>
<keyword evidence="4 8" id="KW-0812">Transmembrane</keyword>
<feature type="transmembrane region" description="Helical" evidence="8">
    <location>
        <begin position="474"/>
        <end position="495"/>
    </location>
</feature>
<feature type="transmembrane region" description="Helical" evidence="8">
    <location>
        <begin position="335"/>
        <end position="353"/>
    </location>
</feature>
<feature type="transmembrane region" description="Helical" evidence="8">
    <location>
        <begin position="251"/>
        <end position="272"/>
    </location>
</feature>
<evidence type="ECO:0000313" key="10">
    <source>
        <dbReference type="Proteomes" id="UP000195569"/>
    </source>
</evidence>
<dbReference type="InterPro" id="IPR005279">
    <property type="entry name" value="Dipep/tripep_permease"/>
</dbReference>
<evidence type="ECO:0000256" key="7">
    <source>
        <dbReference type="ARBA" id="ARBA00023136"/>
    </source>
</evidence>
<evidence type="ECO:0000256" key="3">
    <source>
        <dbReference type="ARBA" id="ARBA00022475"/>
    </source>
</evidence>
<dbReference type="InterPro" id="IPR000109">
    <property type="entry name" value="POT_fam"/>
</dbReference>
<keyword evidence="10" id="KW-1185">Reference proteome</keyword>
<dbReference type="InterPro" id="IPR036259">
    <property type="entry name" value="MFS_trans_sf"/>
</dbReference>
<keyword evidence="3" id="KW-1003">Cell membrane</keyword>
<feature type="transmembrane region" description="Helical" evidence="8">
    <location>
        <begin position="42"/>
        <end position="61"/>
    </location>
</feature>
<feature type="transmembrane region" description="Helical" evidence="8">
    <location>
        <begin position="365"/>
        <end position="385"/>
    </location>
</feature>
<dbReference type="EMBL" id="CYGY02000030">
    <property type="protein sequence ID" value="SIT41880.1"/>
    <property type="molecule type" value="Genomic_DNA"/>
</dbReference>
<feature type="transmembrane region" description="Helical" evidence="8">
    <location>
        <begin position="186"/>
        <end position="207"/>
    </location>
</feature>
<dbReference type="Gene3D" id="1.20.1250.20">
    <property type="entry name" value="MFS general substrate transporter like domains"/>
    <property type="match status" value="1"/>
</dbReference>
<dbReference type="Pfam" id="PF00854">
    <property type="entry name" value="PTR2"/>
    <property type="match status" value="1"/>
</dbReference>
<reference evidence="9" key="1">
    <citation type="submission" date="2016-12" db="EMBL/GenBank/DDBJ databases">
        <authorList>
            <person name="Moulin L."/>
        </authorList>
    </citation>
    <scope>NUCLEOTIDE SEQUENCE [LARGE SCALE GENOMIC DNA]</scope>
    <source>
        <strain evidence="9">STM 7183</strain>
    </source>
</reference>
<feature type="transmembrane region" description="Helical" evidence="8">
    <location>
        <begin position="228"/>
        <end position="245"/>
    </location>
</feature>
<comment type="caution">
    <text evidence="9">The sequence shown here is derived from an EMBL/GenBank/DDBJ whole genome shotgun (WGS) entry which is preliminary data.</text>
</comment>
<keyword evidence="5" id="KW-0571">Peptide transport</keyword>
<name>A0A1N7S3B1_9BURK</name>
<dbReference type="AlphaFoldDB" id="A0A1N7S3B1"/>
<keyword evidence="6 8" id="KW-1133">Transmembrane helix</keyword>
<organism evidence="9 10">
    <name type="scientific">Paraburkholderia piptadeniae</name>
    <dbReference type="NCBI Taxonomy" id="1701573"/>
    <lineage>
        <taxon>Bacteria</taxon>
        <taxon>Pseudomonadati</taxon>
        <taxon>Pseudomonadota</taxon>
        <taxon>Betaproteobacteria</taxon>
        <taxon>Burkholderiales</taxon>
        <taxon>Burkholderiaceae</taxon>
        <taxon>Paraburkholderia</taxon>
    </lineage>
</organism>
<dbReference type="PANTHER" id="PTHR23517">
    <property type="entry name" value="RESISTANCE PROTEIN MDTM, PUTATIVE-RELATED-RELATED"/>
    <property type="match status" value="1"/>
</dbReference>
<feature type="transmembrane region" description="Helical" evidence="8">
    <location>
        <begin position="434"/>
        <end position="454"/>
    </location>
</feature>
<keyword evidence="5" id="KW-0653">Protein transport</keyword>
<dbReference type="SUPFAM" id="SSF103473">
    <property type="entry name" value="MFS general substrate transporter"/>
    <property type="match status" value="1"/>
</dbReference>
<gene>
    <name evidence="9" type="primary">dtpB</name>
    <name evidence="9" type="ORF">BN2476_300237</name>
</gene>
<dbReference type="InterPro" id="IPR050171">
    <property type="entry name" value="MFS_Transporters"/>
</dbReference>
<feature type="transmembrane region" description="Helical" evidence="8">
    <location>
        <begin position="161"/>
        <end position="180"/>
    </location>
</feature>
<sequence>MASNRRVRARLLLHEFEEHMNSPVSQTRSFSTVFLIEMWERFGYYGMAALVVLFMIDKFGFDDSHANLTWGAFAALVYASPSIGGWIGDKVLGARRSMIFGALVLAAGYLMLALPNDSLDYMYASLGVIVVGNGLFKSNAANLVRRIYEGDDARIDSAFTIYYMAVNIGSTVSMLATPWIKDHWGWHTAFAVCCGGMLIGVINYFLMFRTLSHVGSAPDAEPVRWMRVLAVALGGIALGTATMFVLQHKAIAVACVYTAGVAILAIFAYMLLKCERSERSGLLAALILVLQVILFFVFYQQMSTSLTLFALRNVDPTFSLFGSHLFTWSAAQFQALNPIWIMLLSPILATLYTKLAKNGKDVPVAAKYAFGFAVVAAGFFVYAWSGSFAVNGRVSSWWMVGGYGLYSLGELLVSGLGLAMIARYVPARMSGFMMGAYFVATGVSQYLGSVVANLAKMPAGDLDPMTSLPLYTKLFTELGWLAAFGAVVAILLLPLMGKLSRAHHRCAEEAREDSRKAGAMAASAQ</sequence>
<feature type="transmembrane region" description="Helical" evidence="8">
    <location>
        <begin position="67"/>
        <end position="87"/>
    </location>
</feature>
<dbReference type="CDD" id="cd17346">
    <property type="entry name" value="MFS_DtpA_like"/>
    <property type="match status" value="1"/>
</dbReference>
<dbReference type="GO" id="GO:0015333">
    <property type="term" value="F:peptide:proton symporter activity"/>
    <property type="evidence" value="ECO:0007669"/>
    <property type="project" value="UniProtKB-ARBA"/>
</dbReference>
<proteinExistence type="predicted"/>
<evidence type="ECO:0000256" key="2">
    <source>
        <dbReference type="ARBA" id="ARBA00022448"/>
    </source>
</evidence>
<keyword evidence="7 8" id="KW-0472">Membrane</keyword>
<evidence type="ECO:0000313" key="9">
    <source>
        <dbReference type="EMBL" id="SIT41880.1"/>
    </source>
</evidence>